<accession>A0A1F6W338</accession>
<dbReference type="EMBL" id="MFUG01000005">
    <property type="protein sequence ID" value="OGI76299.1"/>
    <property type="molecule type" value="Genomic_DNA"/>
</dbReference>
<comment type="pathway">
    <text evidence="1">Purine metabolism.</text>
</comment>
<dbReference type="CDD" id="cd05399">
    <property type="entry name" value="NT_Rel-Spo_like"/>
    <property type="match status" value="1"/>
</dbReference>
<evidence type="ECO:0000256" key="2">
    <source>
        <dbReference type="RuleBase" id="RU003847"/>
    </source>
</evidence>
<dbReference type="AlphaFoldDB" id="A0A1F6W338"/>
<proteinExistence type="inferred from homology"/>
<evidence type="ECO:0000256" key="3">
    <source>
        <dbReference type="SAM" id="Coils"/>
    </source>
</evidence>
<dbReference type="InterPro" id="IPR003607">
    <property type="entry name" value="HD/PDEase_dom"/>
</dbReference>
<dbReference type="InterPro" id="IPR006674">
    <property type="entry name" value="HD_domain"/>
</dbReference>
<dbReference type="InterPro" id="IPR012675">
    <property type="entry name" value="Beta-grasp_dom_sf"/>
</dbReference>
<dbReference type="SMART" id="SM00954">
    <property type="entry name" value="RelA_SpoT"/>
    <property type="match status" value="1"/>
</dbReference>
<dbReference type="PROSITE" id="PS51831">
    <property type="entry name" value="HD"/>
    <property type="match status" value="1"/>
</dbReference>
<dbReference type="GO" id="GO:0015969">
    <property type="term" value="P:guanosine tetraphosphate metabolic process"/>
    <property type="evidence" value="ECO:0007669"/>
    <property type="project" value="InterPro"/>
</dbReference>
<dbReference type="SUPFAM" id="SSF81271">
    <property type="entry name" value="TGS-like"/>
    <property type="match status" value="1"/>
</dbReference>
<sequence>MPSATVNISEIIDFMGSKLSRKEEELLLKAYKFSEQAHAGQKRMSGDPYFFHVFETAKILARLGMDTQTVATGLLHDLLEDTKITEAEIQKEFGEEITFLIKGVTKLGTLKYHGHERHVESLRKFFVAMANDLRVVIIKFADRLHNLRTLEFIREDKRKRIAVESIEVYAPLANRLGMGKLKGEIEDAAFPYAYPKEYAQIEEIIKEKKESYEKCLAEVREILEKELKKNKIKVDEISYRMKHKYSLYKKLLKYDMDIEKIYDIVALRVVVENVEECYRILGLVHSIWNPLPGRIKDYIAIPKPNGYRSIHTTIFTGILGVAEVQIRTKEMHAEAAYGIAAHFAYKEQNKKSRDDKSKFKWIEELKELKYVPGEPKTFIEHLKMDFFNDRIFIFTPKGDVVDLPEESTPVDFAYSIHSDIGNHLFGAKINSKMSQIFTKLKNGDIVEIITKKDSRPSSKWLEYTKTTIAKKHIKSYLEKNSLLSKLKSFGRS</sequence>
<evidence type="ECO:0000256" key="1">
    <source>
        <dbReference type="ARBA" id="ARBA00025704"/>
    </source>
</evidence>
<protein>
    <recommendedName>
        <fullName evidence="8">TGS domain-containing protein</fullName>
    </recommendedName>
</protein>
<dbReference type="FunFam" id="3.30.460.10:FF:000001">
    <property type="entry name" value="GTP pyrophosphokinase RelA"/>
    <property type="match status" value="1"/>
</dbReference>
<dbReference type="InterPro" id="IPR033655">
    <property type="entry name" value="TGS_RelA/SpoT"/>
</dbReference>
<dbReference type="Pfam" id="PF13328">
    <property type="entry name" value="HD_4"/>
    <property type="match status" value="1"/>
</dbReference>
<feature type="coiled-coil region" evidence="3">
    <location>
        <begin position="198"/>
        <end position="225"/>
    </location>
</feature>
<organism evidence="6 7">
    <name type="scientific">Candidatus Nomurabacteria bacterium RIFCSPHIGHO2_02_FULL_42_19</name>
    <dbReference type="NCBI Taxonomy" id="1801756"/>
    <lineage>
        <taxon>Bacteria</taxon>
        <taxon>Candidatus Nomuraibacteriota</taxon>
    </lineage>
</organism>
<dbReference type="Gene3D" id="1.10.3210.10">
    <property type="entry name" value="Hypothetical protein af1432"/>
    <property type="match status" value="1"/>
</dbReference>
<keyword evidence="3" id="KW-0175">Coiled coil</keyword>
<feature type="domain" description="TGS" evidence="5">
    <location>
        <begin position="389"/>
        <end position="450"/>
    </location>
</feature>
<dbReference type="SMART" id="SM00471">
    <property type="entry name" value="HDc"/>
    <property type="match status" value="1"/>
</dbReference>
<gene>
    <name evidence="6" type="ORF">A3C67_00260</name>
</gene>
<evidence type="ECO:0008006" key="8">
    <source>
        <dbReference type="Google" id="ProtNLM"/>
    </source>
</evidence>
<dbReference type="NCBIfam" id="TIGR00691">
    <property type="entry name" value="spoT_relA"/>
    <property type="match status" value="1"/>
</dbReference>
<dbReference type="InterPro" id="IPR012676">
    <property type="entry name" value="TGS-like"/>
</dbReference>
<dbReference type="FunFam" id="3.10.20.30:FF:000002">
    <property type="entry name" value="GTP pyrophosphokinase (RelA/SpoT)"/>
    <property type="match status" value="1"/>
</dbReference>
<evidence type="ECO:0000313" key="6">
    <source>
        <dbReference type="EMBL" id="OGI76299.1"/>
    </source>
</evidence>
<reference evidence="6 7" key="1">
    <citation type="journal article" date="2016" name="Nat. Commun.">
        <title>Thousands of microbial genomes shed light on interconnected biogeochemical processes in an aquifer system.</title>
        <authorList>
            <person name="Anantharaman K."/>
            <person name="Brown C.T."/>
            <person name="Hug L.A."/>
            <person name="Sharon I."/>
            <person name="Castelle C.J."/>
            <person name="Probst A.J."/>
            <person name="Thomas B.C."/>
            <person name="Singh A."/>
            <person name="Wilkins M.J."/>
            <person name="Karaoz U."/>
            <person name="Brodie E.L."/>
            <person name="Williams K.H."/>
            <person name="Hubbard S.S."/>
            <person name="Banfield J.F."/>
        </authorList>
    </citation>
    <scope>NUCLEOTIDE SEQUENCE [LARGE SCALE GENOMIC DNA]</scope>
</reference>
<comment type="caution">
    <text evidence="6">The sequence shown here is derived from an EMBL/GenBank/DDBJ whole genome shotgun (WGS) entry which is preliminary data.</text>
</comment>
<dbReference type="InterPro" id="IPR004811">
    <property type="entry name" value="RelA/Spo_fam"/>
</dbReference>
<dbReference type="SUPFAM" id="SSF109604">
    <property type="entry name" value="HD-domain/PDEase-like"/>
    <property type="match status" value="1"/>
</dbReference>
<dbReference type="InterPro" id="IPR004095">
    <property type="entry name" value="TGS"/>
</dbReference>
<dbReference type="Pfam" id="PF04607">
    <property type="entry name" value="RelA_SpoT"/>
    <property type="match status" value="1"/>
</dbReference>
<dbReference type="PROSITE" id="PS51880">
    <property type="entry name" value="TGS"/>
    <property type="match status" value="1"/>
</dbReference>
<dbReference type="CDD" id="cd01668">
    <property type="entry name" value="TGS_RSH"/>
    <property type="match status" value="1"/>
</dbReference>
<dbReference type="Gene3D" id="3.30.460.10">
    <property type="entry name" value="Beta Polymerase, domain 2"/>
    <property type="match status" value="1"/>
</dbReference>
<dbReference type="Pfam" id="PF02824">
    <property type="entry name" value="TGS"/>
    <property type="match status" value="1"/>
</dbReference>
<feature type="domain" description="HD" evidence="4">
    <location>
        <begin position="49"/>
        <end position="147"/>
    </location>
</feature>
<name>A0A1F6W338_9BACT</name>
<dbReference type="PANTHER" id="PTHR21262:SF31">
    <property type="entry name" value="GTP PYROPHOSPHOKINASE"/>
    <property type="match status" value="1"/>
</dbReference>
<evidence type="ECO:0000259" key="4">
    <source>
        <dbReference type="PROSITE" id="PS51831"/>
    </source>
</evidence>
<dbReference type="GO" id="GO:0005886">
    <property type="term" value="C:plasma membrane"/>
    <property type="evidence" value="ECO:0007669"/>
    <property type="project" value="TreeGrafter"/>
</dbReference>
<dbReference type="Proteomes" id="UP000179275">
    <property type="component" value="Unassembled WGS sequence"/>
</dbReference>
<dbReference type="Gene3D" id="3.10.20.30">
    <property type="match status" value="1"/>
</dbReference>
<dbReference type="SUPFAM" id="SSF81301">
    <property type="entry name" value="Nucleotidyltransferase"/>
    <property type="match status" value="1"/>
</dbReference>
<evidence type="ECO:0000259" key="5">
    <source>
        <dbReference type="PROSITE" id="PS51880"/>
    </source>
</evidence>
<comment type="similarity">
    <text evidence="2">Belongs to the relA/spoT family.</text>
</comment>
<dbReference type="InterPro" id="IPR043519">
    <property type="entry name" value="NT_sf"/>
</dbReference>
<dbReference type="InterPro" id="IPR007685">
    <property type="entry name" value="RelA_SpoT"/>
</dbReference>
<dbReference type="PANTHER" id="PTHR21262">
    <property type="entry name" value="GUANOSINE-3',5'-BIS DIPHOSPHATE 3'-PYROPHOSPHOHYDROLASE"/>
    <property type="match status" value="1"/>
</dbReference>
<dbReference type="CDD" id="cd00077">
    <property type="entry name" value="HDc"/>
    <property type="match status" value="1"/>
</dbReference>
<evidence type="ECO:0000313" key="7">
    <source>
        <dbReference type="Proteomes" id="UP000179275"/>
    </source>
</evidence>
<comment type="function">
    <text evidence="2">In eubacteria ppGpp (guanosine 3'-diphosphate 5'-diphosphate) is a mediator of the stringent response that coordinates a variety of cellular activities in response to changes in nutritional abundance.</text>
</comment>
<dbReference type="FunFam" id="1.10.3210.10:FF:000001">
    <property type="entry name" value="GTP pyrophosphokinase RelA"/>
    <property type="match status" value="1"/>
</dbReference>
<dbReference type="STRING" id="1801756.A3C67_00260"/>